<name>A0A975FD65_9GAMM</name>
<dbReference type="InterPro" id="IPR002850">
    <property type="entry name" value="PIN_toxin-like"/>
</dbReference>
<dbReference type="Pfam" id="PF13470">
    <property type="entry name" value="PIN_3"/>
    <property type="match status" value="1"/>
</dbReference>
<dbReference type="KEGG" id="tun:J9260_18390"/>
<organism evidence="3 4">
    <name type="scientific">Thiothrix unzii</name>
    <dbReference type="NCBI Taxonomy" id="111769"/>
    <lineage>
        <taxon>Bacteria</taxon>
        <taxon>Pseudomonadati</taxon>
        <taxon>Pseudomonadota</taxon>
        <taxon>Gammaproteobacteria</taxon>
        <taxon>Thiotrichales</taxon>
        <taxon>Thiotrichaceae</taxon>
        <taxon>Thiothrix</taxon>
    </lineage>
</organism>
<evidence type="ECO:0000313" key="3">
    <source>
        <dbReference type="EMBL" id="QTR55483.1"/>
    </source>
</evidence>
<dbReference type="SMART" id="SM00670">
    <property type="entry name" value="PINc"/>
    <property type="match status" value="1"/>
</dbReference>
<dbReference type="PANTHER" id="PTHR34610">
    <property type="entry name" value="SSL7007 PROTEIN"/>
    <property type="match status" value="1"/>
</dbReference>
<dbReference type="SUPFAM" id="SSF88723">
    <property type="entry name" value="PIN domain-like"/>
    <property type="match status" value="1"/>
</dbReference>
<proteinExistence type="predicted"/>
<dbReference type="Gene3D" id="3.40.50.1010">
    <property type="entry name" value="5'-nuclease"/>
    <property type="match status" value="1"/>
</dbReference>
<dbReference type="EMBL" id="CP072798">
    <property type="protein sequence ID" value="QTR55483.1"/>
    <property type="molecule type" value="Genomic_DNA"/>
</dbReference>
<dbReference type="InterPro" id="IPR002716">
    <property type="entry name" value="PIN_dom"/>
</dbReference>
<dbReference type="RefSeq" id="WP_210220930.1">
    <property type="nucleotide sequence ID" value="NZ_CP072798.1"/>
</dbReference>
<keyword evidence="3" id="KW-0614">Plasmid</keyword>
<gene>
    <name evidence="3" type="ORF">J9260_18390</name>
    <name evidence="2" type="ORF">J9260_18430</name>
</gene>
<reference evidence="3" key="1">
    <citation type="submission" date="2021-04" db="EMBL/GenBank/DDBJ databases">
        <title>Genomics, taxonomy and metabolism of representatives of sulfur bacteria of the genus Thiothrix: Thiothrix fructosivorans QT, Thiothrix unzii A1T and three new species, Thiothrix subterranea sp. nov., Thiothrix litoralis sp. nov. and 'Candidatus Thiothrix anitrata' sp. nov.</title>
        <authorList>
            <person name="Ravin N.V."/>
            <person name="Smolyakov D."/>
            <person name="Rudenko T.S."/>
            <person name="Mardanov A.V."/>
            <person name="Beletsky A.V."/>
            <person name="Markov N.D."/>
            <person name="Fomenkov A.I."/>
            <person name="Roberts R.J."/>
            <person name="Karnachuk O.V."/>
            <person name="Novikov A."/>
            <person name="Grabovich M.Y."/>
        </authorList>
    </citation>
    <scope>NUCLEOTIDE SEQUENCE</scope>
    <source>
        <strain evidence="3">A1</strain>
        <plasmid evidence="3">pTunz6</plasmid>
    </source>
</reference>
<keyword evidence="4" id="KW-1185">Reference proteome</keyword>
<feature type="domain" description="PIN" evidence="1">
    <location>
        <begin position="6"/>
        <end position="121"/>
    </location>
</feature>
<dbReference type="NCBIfam" id="TIGR00305">
    <property type="entry name" value="putative toxin-antitoxin system toxin component, PIN family"/>
    <property type="match status" value="1"/>
</dbReference>
<dbReference type="InterPro" id="IPR029060">
    <property type="entry name" value="PIN-like_dom_sf"/>
</dbReference>
<evidence type="ECO:0000313" key="4">
    <source>
        <dbReference type="Proteomes" id="UP000672009"/>
    </source>
</evidence>
<dbReference type="PANTHER" id="PTHR34610:SF4">
    <property type="entry name" value="SLL8027 PROTEIN"/>
    <property type="match status" value="1"/>
</dbReference>
<geneLocation type="plasmid" evidence="3 4">
    <name>pTunz6</name>
</geneLocation>
<dbReference type="KEGG" id="tun:J9260_18430"/>
<dbReference type="EMBL" id="CP072798">
    <property type="protein sequence ID" value="QTR55476.1"/>
    <property type="molecule type" value="Genomic_DNA"/>
</dbReference>
<dbReference type="Proteomes" id="UP000672009">
    <property type="component" value="Plasmid pTunz6"/>
</dbReference>
<accession>A0A975FD65</accession>
<sequence length="144" mass="16158">MTTTQKRLVLDTNTLISAFVNESSASASFFRQVRRTHELLASTETIAELVKTIQKNKFNKSFEGREEKRKGLVIDYTDLVTVVIITQVSTECRDPKDNKFLSLALSGGADFIISGDKDLTVLNPYHGIRILTMREYADEVGIVL</sequence>
<protein>
    <submittedName>
        <fullName evidence="3">Toxin-antitoxin system toxin component, PIN family</fullName>
    </submittedName>
</protein>
<dbReference type="AlphaFoldDB" id="A0A975FD65"/>
<evidence type="ECO:0000259" key="1">
    <source>
        <dbReference type="SMART" id="SM00670"/>
    </source>
</evidence>
<evidence type="ECO:0000313" key="2">
    <source>
        <dbReference type="EMBL" id="QTR55476.1"/>
    </source>
</evidence>